<evidence type="ECO:0000256" key="7">
    <source>
        <dbReference type="ARBA" id="ARBA00023134"/>
    </source>
</evidence>
<evidence type="ECO:0000256" key="4">
    <source>
        <dbReference type="ARBA" id="ARBA00022679"/>
    </source>
</evidence>
<organism evidence="13 14">
    <name type="scientific">Aequoribacter fuscus</name>
    <dbReference type="NCBI Taxonomy" id="2518989"/>
    <lineage>
        <taxon>Bacteria</taxon>
        <taxon>Pseudomonadati</taxon>
        <taxon>Pseudomonadota</taxon>
        <taxon>Gammaproteobacteria</taxon>
        <taxon>Cellvibrionales</taxon>
        <taxon>Halieaceae</taxon>
        <taxon>Aequoribacter</taxon>
    </lineage>
</organism>
<dbReference type="EC" id="2.7.7.13" evidence="3"/>
<dbReference type="CDD" id="cd02509">
    <property type="entry name" value="GDP-M1P_Guanylyltransferase"/>
    <property type="match status" value="1"/>
</dbReference>
<dbReference type="PANTHER" id="PTHR46390:SF1">
    <property type="entry name" value="MANNOSE-1-PHOSPHATE GUANYLYLTRANSFERASE"/>
    <property type="match status" value="1"/>
</dbReference>
<dbReference type="Gene3D" id="2.60.120.10">
    <property type="entry name" value="Jelly Rolls"/>
    <property type="match status" value="1"/>
</dbReference>
<proteinExistence type="inferred from homology"/>
<feature type="domain" description="MannoseP isomerase/GMP-like beta-helix" evidence="12">
    <location>
        <begin position="326"/>
        <end position="378"/>
    </location>
</feature>
<reference evidence="13 14" key="1">
    <citation type="journal article" date="2011" name="J. Bacteriol.">
        <title>Genome sequence of strain IMCC3088, a proteorhodopsin-containing marine bacterium belonging to the OM60/NOR5 clade.</title>
        <authorList>
            <person name="Jang Y."/>
            <person name="Oh H.M."/>
            <person name="Kang I."/>
            <person name="Lee K."/>
            <person name="Yang S.J."/>
            <person name="Cho J.C."/>
        </authorList>
    </citation>
    <scope>NUCLEOTIDE SEQUENCE [LARGE SCALE GENOMIC DNA]</scope>
    <source>
        <strain evidence="13 14">IMCC3088</strain>
    </source>
</reference>
<dbReference type="InterPro" id="IPR011051">
    <property type="entry name" value="RmlC_Cupin_sf"/>
</dbReference>
<dbReference type="InterPro" id="IPR054566">
    <property type="entry name" value="ManC/GMP-like_b-helix"/>
</dbReference>
<keyword evidence="5" id="KW-0548">Nucleotidyltransferase</keyword>
<dbReference type="NCBIfam" id="TIGR01479">
    <property type="entry name" value="GMP_PMI"/>
    <property type="match status" value="1"/>
</dbReference>
<evidence type="ECO:0000313" key="13">
    <source>
        <dbReference type="EMBL" id="EGG30873.1"/>
    </source>
</evidence>
<name>F3KYD8_9GAMM</name>
<evidence type="ECO:0000313" key="14">
    <source>
        <dbReference type="Proteomes" id="UP000005615"/>
    </source>
</evidence>
<evidence type="ECO:0000256" key="2">
    <source>
        <dbReference type="ARBA" id="ARBA00006115"/>
    </source>
</evidence>
<feature type="domain" description="Nucleotidyl transferase" evidence="10">
    <location>
        <begin position="36"/>
        <end position="316"/>
    </location>
</feature>
<dbReference type="InterPro" id="IPR014710">
    <property type="entry name" value="RmlC-like_jellyroll"/>
</dbReference>
<dbReference type="InterPro" id="IPR006375">
    <property type="entry name" value="Man1P_GuaTrfase/Man6P_Isoase"/>
</dbReference>
<dbReference type="eggNOG" id="COG0836">
    <property type="taxonomic scope" value="Bacteria"/>
</dbReference>
<dbReference type="STRING" id="2518989.IMCC3088_1533"/>
<evidence type="ECO:0000256" key="6">
    <source>
        <dbReference type="ARBA" id="ARBA00022741"/>
    </source>
</evidence>
<protein>
    <recommendedName>
        <fullName evidence="3">mannose-1-phosphate guanylyltransferase</fullName>
        <ecNumber evidence="3">2.7.7.13</ecNumber>
    </recommendedName>
</protein>
<evidence type="ECO:0000259" key="12">
    <source>
        <dbReference type="Pfam" id="PF22640"/>
    </source>
</evidence>
<dbReference type="UniPathway" id="UPA00126">
    <property type="reaction ID" value="UER00930"/>
</dbReference>
<evidence type="ECO:0000256" key="3">
    <source>
        <dbReference type="ARBA" id="ARBA00012387"/>
    </source>
</evidence>
<dbReference type="Gene3D" id="3.90.550.10">
    <property type="entry name" value="Spore Coat Polysaccharide Biosynthesis Protein SpsA, Chain A"/>
    <property type="match status" value="1"/>
</dbReference>
<comment type="similarity">
    <text evidence="2 9">Belongs to the mannose-6-phosphate isomerase type 2 family.</text>
</comment>
<dbReference type="Pfam" id="PF00483">
    <property type="entry name" value="NTP_transferase"/>
    <property type="match status" value="1"/>
</dbReference>
<dbReference type="Pfam" id="PF01050">
    <property type="entry name" value="MannoseP_isomer"/>
    <property type="match status" value="1"/>
</dbReference>
<accession>F3KYD8</accession>
<dbReference type="FunFam" id="2.60.120.10:FF:000032">
    <property type="entry name" value="Mannose-1-phosphate guanylyltransferase/mannose-6-phosphate isomerase"/>
    <property type="match status" value="1"/>
</dbReference>
<dbReference type="InterPro" id="IPR029044">
    <property type="entry name" value="Nucleotide-diphossugar_trans"/>
</dbReference>
<dbReference type="InterPro" id="IPR051161">
    <property type="entry name" value="Mannose-6P_isomerase_type2"/>
</dbReference>
<comment type="caution">
    <text evidence="13">The sequence shown here is derived from an EMBL/GenBank/DDBJ whole genome shotgun (WGS) entry which is preliminary data.</text>
</comment>
<evidence type="ECO:0000256" key="8">
    <source>
        <dbReference type="ARBA" id="ARBA00047343"/>
    </source>
</evidence>
<evidence type="ECO:0000259" key="10">
    <source>
        <dbReference type="Pfam" id="PF00483"/>
    </source>
</evidence>
<keyword evidence="7" id="KW-0342">GTP-binding</keyword>
<dbReference type="GO" id="GO:0009298">
    <property type="term" value="P:GDP-mannose biosynthetic process"/>
    <property type="evidence" value="ECO:0007669"/>
    <property type="project" value="UniProtKB-UniPathway"/>
</dbReference>
<dbReference type="CDD" id="cd02213">
    <property type="entry name" value="cupin_PMI_typeII_C"/>
    <property type="match status" value="1"/>
</dbReference>
<dbReference type="Proteomes" id="UP000005615">
    <property type="component" value="Unassembled WGS sequence"/>
</dbReference>
<dbReference type="InterPro" id="IPR005835">
    <property type="entry name" value="NTP_transferase_dom"/>
</dbReference>
<keyword evidence="6" id="KW-0547">Nucleotide-binding</keyword>
<evidence type="ECO:0000256" key="9">
    <source>
        <dbReference type="RuleBase" id="RU004190"/>
    </source>
</evidence>
<dbReference type="PANTHER" id="PTHR46390">
    <property type="entry name" value="MANNOSE-1-PHOSPHATE GUANYLYLTRANSFERASE"/>
    <property type="match status" value="1"/>
</dbReference>
<dbReference type="GO" id="GO:0004475">
    <property type="term" value="F:mannose-1-phosphate guanylyltransferase (GTP) activity"/>
    <property type="evidence" value="ECO:0007669"/>
    <property type="project" value="UniProtKB-EC"/>
</dbReference>
<feature type="domain" description="Mannose-6-phosphate isomerase type II C-terminal" evidence="11">
    <location>
        <begin position="382"/>
        <end position="496"/>
    </location>
</feature>
<keyword evidence="14" id="KW-1185">Reference proteome</keyword>
<dbReference type="EMBL" id="AEIG01000003">
    <property type="protein sequence ID" value="EGG30873.1"/>
    <property type="molecule type" value="Genomic_DNA"/>
</dbReference>
<evidence type="ECO:0000256" key="5">
    <source>
        <dbReference type="ARBA" id="ARBA00022695"/>
    </source>
</evidence>
<keyword evidence="4" id="KW-0808">Transferase</keyword>
<evidence type="ECO:0000259" key="11">
    <source>
        <dbReference type="Pfam" id="PF01050"/>
    </source>
</evidence>
<evidence type="ECO:0000256" key="1">
    <source>
        <dbReference type="ARBA" id="ARBA00004823"/>
    </source>
</evidence>
<dbReference type="SUPFAM" id="SSF53448">
    <property type="entry name" value="Nucleotide-diphospho-sugar transferases"/>
    <property type="match status" value="1"/>
</dbReference>
<sequence>MNDKKLSFASFKRALESGKLRLYPQCLRFLMSVIVPVVLSGGTGSRLWPVSREGHPKQFLPLVTNASLLQDTVNRVSGITDQAPIVVGNDEHRFMLAEQLRAIGVTPAALILEPAGRNTAPAVALAALYAQRSNAEDCLLLVLPADHAISDVAAFQSAVGQAAAIAEQGRLTTFGVVPTAPETGYGYIKAGAEINGSAKAIEAFVEKPDVESANQYLRSGDYLWNSGMFLLPASVYLDELQRLAPDIYQACAEAMAGGAQDLDFCRPDAQAFANSPSDSIDYAVMEHTEKGAVVPLDCGWSDVGAWSALWSIQAKDDRGNVSQGDVLLTDCDNSYFRSSERLIAGVGVQDMVVVETADAILVSHRDQVQHVKTIVSTLKAQKRSEVSLHQEVFRPWGSYETLVLADRFQVKRIVVKPGAKLSLQMHHHRAEHWIVVKGTAEVTCEDKVFMLGEDESTYIPLGHKHRLANPGKIPLELIEVQSGSYLGEDDIVRFDDTYGRAPQGNA</sequence>
<dbReference type="GO" id="GO:0005525">
    <property type="term" value="F:GTP binding"/>
    <property type="evidence" value="ECO:0007669"/>
    <property type="project" value="UniProtKB-KW"/>
</dbReference>
<dbReference type="InterPro" id="IPR049577">
    <property type="entry name" value="GMPP_N"/>
</dbReference>
<dbReference type="Pfam" id="PF22640">
    <property type="entry name" value="ManC_GMP_beta-helix"/>
    <property type="match status" value="1"/>
</dbReference>
<comment type="pathway">
    <text evidence="1">Nucleotide-sugar biosynthesis; GDP-alpha-D-mannose biosynthesis; GDP-alpha-D-mannose from alpha-D-mannose 1-phosphate (GTP route): step 1/1.</text>
</comment>
<dbReference type="SUPFAM" id="SSF51182">
    <property type="entry name" value="RmlC-like cupins"/>
    <property type="match status" value="1"/>
</dbReference>
<dbReference type="AlphaFoldDB" id="F3KYD8"/>
<dbReference type="InterPro" id="IPR001538">
    <property type="entry name" value="Man6P_isomerase-2_C"/>
</dbReference>
<gene>
    <name evidence="13" type="ORF">IMCC3088_1533</name>
</gene>
<dbReference type="FunFam" id="3.90.550.10:FF:000046">
    <property type="entry name" value="Mannose-1-phosphate guanylyltransferase (GDP)"/>
    <property type="match status" value="1"/>
</dbReference>
<dbReference type="GO" id="GO:0000271">
    <property type="term" value="P:polysaccharide biosynthetic process"/>
    <property type="evidence" value="ECO:0007669"/>
    <property type="project" value="InterPro"/>
</dbReference>
<comment type="catalytic activity">
    <reaction evidence="8">
        <text>alpha-D-mannose 1-phosphate + GTP + H(+) = GDP-alpha-D-mannose + diphosphate</text>
        <dbReference type="Rhea" id="RHEA:15229"/>
        <dbReference type="ChEBI" id="CHEBI:15378"/>
        <dbReference type="ChEBI" id="CHEBI:33019"/>
        <dbReference type="ChEBI" id="CHEBI:37565"/>
        <dbReference type="ChEBI" id="CHEBI:57527"/>
        <dbReference type="ChEBI" id="CHEBI:58409"/>
        <dbReference type="EC" id="2.7.7.13"/>
    </reaction>
</comment>